<gene>
    <name evidence="1" type="ORF">LSCM1_06050</name>
</gene>
<sequence>MNAAAFTTDPRRIASLQHNYDEGAQREKIPAAQREQLDKQLLTLSPKDLLQLFEKVAALKKRGGQV</sequence>
<dbReference type="RefSeq" id="XP_067178587.1">
    <property type="nucleotide sequence ID" value="XM_067323482.1"/>
</dbReference>
<evidence type="ECO:0000313" key="2">
    <source>
        <dbReference type="Proteomes" id="UP000673552"/>
    </source>
</evidence>
<dbReference type="AlphaFoldDB" id="A0A836HIQ1"/>
<proteinExistence type="predicted"/>
<dbReference type="GeneID" id="92515994"/>
<dbReference type="OrthoDB" id="10386327at2759"/>
<keyword evidence="2" id="KW-1185">Reference proteome</keyword>
<reference evidence="2" key="1">
    <citation type="journal article" date="2021" name="Microbiol. Resour. Announc.">
        <title>LGAAP: Leishmaniinae Genome Assembly and Annotation Pipeline.</title>
        <authorList>
            <person name="Almutairi H."/>
            <person name="Urbaniak M.D."/>
            <person name="Bates M.D."/>
            <person name="Jariyapan N."/>
            <person name="Kwakye-Nuako G."/>
            <person name="Thomaz-Soccol V."/>
            <person name="Al-Salem W.S."/>
            <person name="Dillon R.J."/>
            <person name="Bates P.A."/>
            <person name="Gatherer D."/>
        </authorList>
    </citation>
    <scope>NUCLEOTIDE SEQUENCE [LARGE SCALE GENOMIC DNA]</scope>
</reference>
<dbReference type="Proteomes" id="UP000673552">
    <property type="component" value="Unassembled WGS sequence"/>
</dbReference>
<organism evidence="1 2">
    <name type="scientific">Leishmania martiniquensis</name>
    <dbReference type="NCBI Taxonomy" id="1580590"/>
    <lineage>
        <taxon>Eukaryota</taxon>
        <taxon>Discoba</taxon>
        <taxon>Euglenozoa</taxon>
        <taxon>Kinetoplastea</taxon>
        <taxon>Metakinetoplastina</taxon>
        <taxon>Trypanosomatida</taxon>
        <taxon>Trypanosomatidae</taxon>
        <taxon>Leishmaniinae</taxon>
        <taxon>Leishmania</taxon>
    </lineage>
</organism>
<reference evidence="2" key="2">
    <citation type="journal article" date="2021" name="Sci. Data">
        <title>Chromosome-scale genome sequencing, assembly and annotation of six genomes from subfamily Leishmaniinae.</title>
        <authorList>
            <person name="Almutairi H."/>
            <person name="Urbaniak M.D."/>
            <person name="Bates M.D."/>
            <person name="Jariyapan N."/>
            <person name="Kwakye-Nuako G."/>
            <person name="Thomaz Soccol V."/>
            <person name="Al-Salem W.S."/>
            <person name="Dillon R.J."/>
            <person name="Bates P.A."/>
            <person name="Gatherer D."/>
        </authorList>
    </citation>
    <scope>NUCLEOTIDE SEQUENCE [LARGE SCALE GENOMIC DNA]</scope>
</reference>
<evidence type="ECO:0000313" key="1">
    <source>
        <dbReference type="EMBL" id="KAG5478646.1"/>
    </source>
</evidence>
<accession>A0A836HIQ1</accession>
<name>A0A836HIQ1_9TRYP</name>
<protein>
    <submittedName>
        <fullName evidence="1">Uncharacterized protein</fullName>
    </submittedName>
</protein>
<comment type="caution">
    <text evidence="1">The sequence shown here is derived from an EMBL/GenBank/DDBJ whole genome shotgun (WGS) entry which is preliminary data.</text>
</comment>
<dbReference type="KEGG" id="lmat:92515994"/>
<dbReference type="EMBL" id="JAFEUZ010000023">
    <property type="protein sequence ID" value="KAG5478646.1"/>
    <property type="molecule type" value="Genomic_DNA"/>
</dbReference>